<dbReference type="GeneID" id="97673623"/>
<keyword evidence="2" id="KW-1185">Reference proteome</keyword>
<name>A0A0M7A6C7_9HYPH</name>
<reference evidence="2" key="1">
    <citation type="submission" date="2015-07" db="EMBL/GenBank/DDBJ databases">
        <authorList>
            <person name="Rodrigo-Torres Lidia"/>
            <person name="Arahal R.David."/>
        </authorList>
    </citation>
    <scope>NUCLEOTIDE SEQUENCE [LARGE SCALE GENOMIC DNA]</scope>
    <source>
        <strain evidence="2">CECT 5096</strain>
    </source>
</reference>
<proteinExistence type="predicted"/>
<dbReference type="RefSeq" id="WP_158510452.1">
    <property type="nucleotide sequence ID" value="NZ_CXWA01000015.1"/>
</dbReference>
<organism evidence="1 2">
    <name type="scientific">Roseibium album</name>
    <dbReference type="NCBI Taxonomy" id="311410"/>
    <lineage>
        <taxon>Bacteria</taxon>
        <taxon>Pseudomonadati</taxon>
        <taxon>Pseudomonadota</taxon>
        <taxon>Alphaproteobacteria</taxon>
        <taxon>Hyphomicrobiales</taxon>
        <taxon>Stappiaceae</taxon>
        <taxon>Roseibium</taxon>
    </lineage>
</organism>
<evidence type="ECO:0000313" key="2">
    <source>
        <dbReference type="Proteomes" id="UP000049983"/>
    </source>
</evidence>
<dbReference type="AlphaFoldDB" id="A0A0M7A6C7"/>
<evidence type="ECO:0000313" key="1">
    <source>
        <dbReference type="EMBL" id="CTQ69293.1"/>
    </source>
</evidence>
<dbReference type="EMBL" id="CXWC01000006">
    <property type="protein sequence ID" value="CTQ69293.1"/>
    <property type="molecule type" value="Genomic_DNA"/>
</dbReference>
<accession>A0A0M7A6C7</accession>
<protein>
    <submittedName>
        <fullName evidence="1">Uncharacterized protein</fullName>
    </submittedName>
</protein>
<gene>
    <name evidence="1" type="ORF">LA5096_02085</name>
</gene>
<dbReference type="Proteomes" id="UP000049983">
    <property type="component" value="Unassembled WGS sequence"/>
</dbReference>
<sequence length="55" mass="6144">MLAGRTVPASGRLPINTKVIPLPQPRNQMQTGVPNVDIAWRQTMFWLEKDVNGLS</sequence>